<dbReference type="Proteomes" id="UP001530293">
    <property type="component" value="Unassembled WGS sequence"/>
</dbReference>
<dbReference type="SMART" id="SM00198">
    <property type="entry name" value="SCP"/>
    <property type="match status" value="1"/>
</dbReference>
<reference evidence="4 5" key="1">
    <citation type="submission" date="2024-10" db="EMBL/GenBank/DDBJ databases">
        <title>Updated reference genomes for cyclostephanoid diatoms.</title>
        <authorList>
            <person name="Roberts W.R."/>
            <person name="Alverson A.J."/>
        </authorList>
    </citation>
    <scope>NUCLEOTIDE SEQUENCE [LARGE SCALE GENOMIC DNA]</scope>
    <source>
        <strain evidence="4 5">AJA232-27</strain>
    </source>
</reference>
<feature type="region of interest" description="Disordered" evidence="1">
    <location>
        <begin position="1"/>
        <end position="33"/>
    </location>
</feature>
<dbReference type="Pfam" id="PF00188">
    <property type="entry name" value="CAP"/>
    <property type="match status" value="1"/>
</dbReference>
<keyword evidence="2" id="KW-0472">Membrane</keyword>
<dbReference type="SUPFAM" id="SSF55797">
    <property type="entry name" value="PR-1-like"/>
    <property type="match status" value="1"/>
</dbReference>
<evidence type="ECO:0000313" key="5">
    <source>
        <dbReference type="Proteomes" id="UP001530293"/>
    </source>
</evidence>
<sequence>MNTNNSEVGNEQLEEGGIFHLPTLSEKSAEAESTSAAMSKEKRRNFTIILSVVAVVAIVLGVSLSSKGKAHYPNTLSSKSSTSTIVTSSLTTTSGQNSWSLSDRDTEWLTAHNERRKEYHEANGKTYVPMTWSSQLANQAKERATNLSCDDTLSMTGNLGVVGENIASNSGPGTWGAPRSPDNVLSRWVDKAMNLGWPDNQHMTQVLWRGTTRVGCGESMKRYDGGTCRIQVCFYKQPGNCYVDEDNPGTGDNWKAKMLRNVPCA</sequence>
<evidence type="ECO:0000256" key="1">
    <source>
        <dbReference type="SAM" id="MobiDB-lite"/>
    </source>
</evidence>
<protein>
    <recommendedName>
        <fullName evidence="3">SCP domain-containing protein</fullName>
    </recommendedName>
</protein>
<dbReference type="InterPro" id="IPR001283">
    <property type="entry name" value="CRISP-related"/>
</dbReference>
<dbReference type="EMBL" id="JALLBG020000020">
    <property type="protein sequence ID" value="KAL3771836.1"/>
    <property type="molecule type" value="Genomic_DNA"/>
</dbReference>
<evidence type="ECO:0000259" key="3">
    <source>
        <dbReference type="SMART" id="SM00198"/>
    </source>
</evidence>
<dbReference type="AlphaFoldDB" id="A0ABD3N9Z4"/>
<keyword evidence="2" id="KW-1133">Transmembrane helix</keyword>
<feature type="transmembrane region" description="Helical" evidence="2">
    <location>
        <begin position="46"/>
        <end position="64"/>
    </location>
</feature>
<keyword evidence="2" id="KW-0812">Transmembrane</keyword>
<evidence type="ECO:0000256" key="2">
    <source>
        <dbReference type="SAM" id="Phobius"/>
    </source>
</evidence>
<dbReference type="InterPro" id="IPR014044">
    <property type="entry name" value="CAP_dom"/>
</dbReference>
<keyword evidence="5" id="KW-1185">Reference proteome</keyword>
<gene>
    <name evidence="4" type="ORF">ACHAWU_004395</name>
</gene>
<evidence type="ECO:0000313" key="4">
    <source>
        <dbReference type="EMBL" id="KAL3771836.1"/>
    </source>
</evidence>
<accession>A0ABD3N9Z4</accession>
<comment type="caution">
    <text evidence="4">The sequence shown here is derived from an EMBL/GenBank/DDBJ whole genome shotgun (WGS) entry which is preliminary data.</text>
</comment>
<name>A0ABD3N9Z4_9STRA</name>
<dbReference type="PANTHER" id="PTHR10334">
    <property type="entry name" value="CYSTEINE-RICH SECRETORY PROTEIN-RELATED"/>
    <property type="match status" value="1"/>
</dbReference>
<feature type="domain" description="SCP" evidence="3">
    <location>
        <begin position="103"/>
        <end position="243"/>
    </location>
</feature>
<dbReference type="Gene3D" id="3.40.33.10">
    <property type="entry name" value="CAP"/>
    <property type="match status" value="1"/>
</dbReference>
<dbReference type="InterPro" id="IPR035940">
    <property type="entry name" value="CAP_sf"/>
</dbReference>
<organism evidence="4 5">
    <name type="scientific">Discostella pseudostelligera</name>
    <dbReference type="NCBI Taxonomy" id="259834"/>
    <lineage>
        <taxon>Eukaryota</taxon>
        <taxon>Sar</taxon>
        <taxon>Stramenopiles</taxon>
        <taxon>Ochrophyta</taxon>
        <taxon>Bacillariophyta</taxon>
        <taxon>Coscinodiscophyceae</taxon>
        <taxon>Thalassiosirophycidae</taxon>
        <taxon>Stephanodiscales</taxon>
        <taxon>Stephanodiscaceae</taxon>
        <taxon>Discostella</taxon>
    </lineage>
</organism>
<dbReference type="PRINTS" id="PR00837">
    <property type="entry name" value="V5TPXLIKE"/>
</dbReference>
<proteinExistence type="predicted"/>